<organism evidence="2 3">
    <name type="scientific">Paucimonas lemoignei</name>
    <name type="common">Pseudomonas lemoignei</name>
    <dbReference type="NCBI Taxonomy" id="29443"/>
    <lineage>
        <taxon>Bacteria</taxon>
        <taxon>Pseudomonadati</taxon>
        <taxon>Pseudomonadota</taxon>
        <taxon>Betaproteobacteria</taxon>
        <taxon>Burkholderiales</taxon>
        <taxon>Burkholderiaceae</taxon>
        <taxon>Paucimonas</taxon>
    </lineage>
</organism>
<name>A0A4R3HS68_PAULE</name>
<evidence type="ECO:0000313" key="2">
    <source>
        <dbReference type="EMBL" id="TCS35977.1"/>
    </source>
</evidence>
<feature type="compositionally biased region" description="Low complexity" evidence="1">
    <location>
        <begin position="106"/>
        <end position="125"/>
    </location>
</feature>
<dbReference type="RefSeq" id="WP_243656772.1">
    <property type="nucleotide sequence ID" value="NZ_SLZQ01000008.1"/>
</dbReference>
<dbReference type="Proteomes" id="UP000295382">
    <property type="component" value="Unassembled WGS sequence"/>
</dbReference>
<gene>
    <name evidence="2" type="ORF">EDC30_10840</name>
</gene>
<evidence type="ECO:0000256" key="1">
    <source>
        <dbReference type="SAM" id="MobiDB-lite"/>
    </source>
</evidence>
<keyword evidence="3" id="KW-1185">Reference proteome</keyword>
<dbReference type="PROSITE" id="PS51257">
    <property type="entry name" value="PROKAR_LIPOPROTEIN"/>
    <property type="match status" value="1"/>
</dbReference>
<dbReference type="EMBL" id="SLZQ01000008">
    <property type="protein sequence ID" value="TCS35977.1"/>
    <property type="molecule type" value="Genomic_DNA"/>
</dbReference>
<evidence type="ECO:0000313" key="3">
    <source>
        <dbReference type="Proteomes" id="UP000295382"/>
    </source>
</evidence>
<feature type="region of interest" description="Disordered" evidence="1">
    <location>
        <begin position="64"/>
        <end position="137"/>
    </location>
</feature>
<evidence type="ECO:0008006" key="4">
    <source>
        <dbReference type="Google" id="ProtNLM"/>
    </source>
</evidence>
<reference evidence="2 3" key="1">
    <citation type="submission" date="2019-03" db="EMBL/GenBank/DDBJ databases">
        <title>Genomic Encyclopedia of Type Strains, Phase IV (KMG-IV): sequencing the most valuable type-strain genomes for metagenomic binning, comparative biology and taxonomic classification.</title>
        <authorList>
            <person name="Goeker M."/>
        </authorList>
    </citation>
    <scope>NUCLEOTIDE SEQUENCE [LARGE SCALE GENOMIC DNA]</scope>
    <source>
        <strain evidence="2 3">DSM 7445</strain>
    </source>
</reference>
<comment type="caution">
    <text evidence="2">The sequence shown here is derived from an EMBL/GenBank/DDBJ whole genome shotgun (WGS) entry which is preliminary data.</text>
</comment>
<feature type="compositionally biased region" description="Polar residues" evidence="1">
    <location>
        <begin position="81"/>
        <end position="105"/>
    </location>
</feature>
<proteinExistence type="predicted"/>
<accession>A0A4R3HS68</accession>
<dbReference type="AlphaFoldDB" id="A0A4R3HS68"/>
<sequence length="137" mass="14317">MKTSRILSLVLPAVLLCGCLEVEQHPKWVNGEYAGKRDDRPAQSHFHGDRLAWAATIANRNHLQNEYGRTGPGDVEPVGGVSSTNRSTLGVTGTSDTNSGTQESNATRPSTAAPTGTAPAQASPADANRGAGKQVKP</sequence>
<protein>
    <recommendedName>
        <fullName evidence="4">Lipoprotein</fullName>
    </recommendedName>
</protein>